<comment type="caution">
    <text evidence="2">The sequence shown here is derived from an EMBL/GenBank/DDBJ whole genome shotgun (WGS) entry which is preliminary data.</text>
</comment>
<dbReference type="EMBL" id="WNUR01001439">
    <property type="protein sequence ID" value="MDZ7543650.1"/>
    <property type="molecule type" value="Genomic_DNA"/>
</dbReference>
<dbReference type="Proteomes" id="UP001288944">
    <property type="component" value="Unassembled WGS sequence"/>
</dbReference>
<name>A0AAW9KRB8_CLOPF</name>
<dbReference type="GO" id="GO:0016810">
    <property type="term" value="F:hydrolase activity, acting on carbon-nitrogen (but not peptide) bonds"/>
    <property type="evidence" value="ECO:0007669"/>
    <property type="project" value="InterPro"/>
</dbReference>
<dbReference type="PROSITE" id="PS51677">
    <property type="entry name" value="NODB"/>
    <property type="match status" value="1"/>
</dbReference>
<dbReference type="SUPFAM" id="SSF88713">
    <property type="entry name" value="Glycoside hydrolase/deacetylase"/>
    <property type="match status" value="1"/>
</dbReference>
<dbReference type="InterPro" id="IPR050248">
    <property type="entry name" value="Polysacc_deacetylase_ArnD"/>
</dbReference>
<protein>
    <submittedName>
        <fullName evidence="2">Polysaccharide deacetylase family protein</fullName>
    </submittedName>
</protein>
<proteinExistence type="predicted"/>
<dbReference type="InterPro" id="IPR002509">
    <property type="entry name" value="NODB_dom"/>
</dbReference>
<evidence type="ECO:0000259" key="1">
    <source>
        <dbReference type="PROSITE" id="PS51677"/>
    </source>
</evidence>
<dbReference type="InterPro" id="IPR011330">
    <property type="entry name" value="Glyco_hydro/deAcase_b/a-brl"/>
</dbReference>
<gene>
    <name evidence="2" type="ORF">GNF83_21285</name>
</gene>
<sequence length="139" mass="15918">KTLILTSIIIIGFNFLKTASCYSSKEILVDIPSDISSNRKVVYLTFDDGPSKNTPKILDILKENNIKATFFIIHPYIESHNAIVQRIYDEGHAIGNHTYNHEFKYVYTSEEAFFKDFNKQQDFIKSITGSPSTVFRFPG</sequence>
<dbReference type="AlphaFoldDB" id="A0AAW9KRB8"/>
<feature type="non-terminal residue" evidence="2">
    <location>
        <position position="139"/>
    </location>
</feature>
<dbReference type="GO" id="GO:0005975">
    <property type="term" value="P:carbohydrate metabolic process"/>
    <property type="evidence" value="ECO:0007669"/>
    <property type="project" value="InterPro"/>
</dbReference>
<feature type="non-terminal residue" evidence="2">
    <location>
        <position position="1"/>
    </location>
</feature>
<evidence type="ECO:0000313" key="2">
    <source>
        <dbReference type="EMBL" id="MDZ7543650.1"/>
    </source>
</evidence>
<reference evidence="2" key="1">
    <citation type="submission" date="2019-11" db="EMBL/GenBank/DDBJ databases">
        <title>Characterization of Clostridium perfringens isolates from swine manure treated agricultural soils.</title>
        <authorList>
            <person name="Wushke S.T."/>
        </authorList>
    </citation>
    <scope>NUCLEOTIDE SEQUENCE</scope>
    <source>
        <strain evidence="2">X62</strain>
    </source>
</reference>
<organism evidence="2 3">
    <name type="scientific">Clostridium perfringens</name>
    <dbReference type="NCBI Taxonomy" id="1502"/>
    <lineage>
        <taxon>Bacteria</taxon>
        <taxon>Bacillati</taxon>
        <taxon>Bacillota</taxon>
        <taxon>Clostridia</taxon>
        <taxon>Eubacteriales</taxon>
        <taxon>Clostridiaceae</taxon>
        <taxon>Clostridium</taxon>
    </lineage>
</organism>
<dbReference type="PANTHER" id="PTHR10587">
    <property type="entry name" value="GLYCOSYL TRANSFERASE-RELATED"/>
    <property type="match status" value="1"/>
</dbReference>
<accession>A0AAW9KRB8</accession>
<dbReference type="Gene3D" id="3.20.20.370">
    <property type="entry name" value="Glycoside hydrolase/deacetylase"/>
    <property type="match status" value="1"/>
</dbReference>
<feature type="domain" description="NodB homology" evidence="1">
    <location>
        <begin position="40"/>
        <end position="139"/>
    </location>
</feature>
<evidence type="ECO:0000313" key="3">
    <source>
        <dbReference type="Proteomes" id="UP001288944"/>
    </source>
</evidence>
<dbReference type="Pfam" id="PF01522">
    <property type="entry name" value="Polysacc_deac_1"/>
    <property type="match status" value="1"/>
</dbReference>